<comment type="subcellular location">
    <subcellularLocation>
        <location evidence="1">Membrane</location>
        <topology evidence="1">Multi-pass membrane protein</topology>
    </subcellularLocation>
</comment>
<evidence type="ECO:0000256" key="1">
    <source>
        <dbReference type="ARBA" id="ARBA00004141"/>
    </source>
</evidence>
<dbReference type="PANTHER" id="PTHR15876:SF8">
    <property type="entry name" value="TRANSMEMBRANE PROTEIN ADIPOCYTE-ASSOCIATED 1"/>
    <property type="match status" value="1"/>
</dbReference>
<dbReference type="GO" id="GO:0004930">
    <property type="term" value="F:G protein-coupled receptor activity"/>
    <property type="evidence" value="ECO:0007669"/>
    <property type="project" value="TreeGrafter"/>
</dbReference>
<keyword evidence="4 6" id="KW-1133">Transmembrane helix</keyword>
<feature type="transmembrane region" description="Helical" evidence="6">
    <location>
        <begin position="268"/>
        <end position="286"/>
    </location>
</feature>
<dbReference type="Proteomes" id="UP000663879">
    <property type="component" value="Unassembled WGS sequence"/>
</dbReference>
<dbReference type="Pfam" id="PF10160">
    <property type="entry name" value="Tmemb_40"/>
    <property type="match status" value="1"/>
</dbReference>
<evidence type="ECO:0000313" key="8">
    <source>
        <dbReference type="Proteomes" id="UP000663879"/>
    </source>
</evidence>
<feature type="transmembrane region" description="Helical" evidence="6">
    <location>
        <begin position="149"/>
        <end position="171"/>
    </location>
</feature>
<dbReference type="InterPro" id="IPR018781">
    <property type="entry name" value="TPRA1/CAND2/CAND8"/>
</dbReference>
<protein>
    <recommendedName>
        <fullName evidence="9">Transmembrane protein adipocyte-associated 1</fullName>
    </recommendedName>
</protein>
<evidence type="ECO:0000256" key="2">
    <source>
        <dbReference type="ARBA" id="ARBA00010125"/>
    </source>
</evidence>
<dbReference type="EMBL" id="CAJNOC010005177">
    <property type="protein sequence ID" value="CAF1044720.1"/>
    <property type="molecule type" value="Genomic_DNA"/>
</dbReference>
<proteinExistence type="inferred from homology"/>
<evidence type="ECO:0000256" key="4">
    <source>
        <dbReference type="ARBA" id="ARBA00022989"/>
    </source>
</evidence>
<keyword evidence="5 6" id="KW-0472">Membrane</keyword>
<dbReference type="PANTHER" id="PTHR15876">
    <property type="entry name" value="TRANSMEMBRANE PROTEIN ADIPOCYTE-ASSOCIATED 1"/>
    <property type="match status" value="1"/>
</dbReference>
<dbReference type="GO" id="GO:0005886">
    <property type="term" value="C:plasma membrane"/>
    <property type="evidence" value="ECO:0007669"/>
    <property type="project" value="TreeGrafter"/>
</dbReference>
<feature type="transmembrane region" description="Helical" evidence="6">
    <location>
        <begin position="195"/>
        <end position="219"/>
    </location>
</feature>
<name>A0A814JXX6_9BILA</name>
<feature type="transmembrane region" description="Helical" evidence="6">
    <location>
        <begin position="114"/>
        <end position="137"/>
    </location>
</feature>
<sequence>MDFFQSLRSNYDPPDNGSWYPADFVPFCLRIQTYSILNKFLLWDLILLIPNVIFAIFLLFKSVQMKEKLKQVNFPIIKVFYYLILILSMLSIFRCIISIFVKPNHFTGEILNKIVWLIVRFGQLGTELSVVFFGLFFARLESKKSIMRIMYLTIPISLLYISIQASLEFLFPDKHYKVSDRTSHYYDLFGHGGMIFWFVSSALFTMIYLIIFILPFTKLREKFPIPQNRGFYIYCLTLSLICLSQAIGSLLVYLNIGENVDGLCVLDLTTFLYFTLYGPLVYWIYLRKFFRKESMFPNQYSNSGNYNSTTSLNSSLSSASRKYNNFRSQSRNWHLSADSSIQGGHTSQRYTLNQEYFDDYAEYDDKDDDTKVIIVKNIN</sequence>
<organism evidence="7 8">
    <name type="scientific">Brachionus calyciflorus</name>
    <dbReference type="NCBI Taxonomy" id="104777"/>
    <lineage>
        <taxon>Eukaryota</taxon>
        <taxon>Metazoa</taxon>
        <taxon>Spiralia</taxon>
        <taxon>Gnathifera</taxon>
        <taxon>Rotifera</taxon>
        <taxon>Eurotatoria</taxon>
        <taxon>Monogononta</taxon>
        <taxon>Pseudotrocha</taxon>
        <taxon>Ploima</taxon>
        <taxon>Brachionidae</taxon>
        <taxon>Brachionus</taxon>
    </lineage>
</organism>
<gene>
    <name evidence="7" type="ORF">OXX778_LOCUS18525</name>
</gene>
<keyword evidence="8" id="KW-1185">Reference proteome</keyword>
<evidence type="ECO:0008006" key="9">
    <source>
        <dbReference type="Google" id="ProtNLM"/>
    </source>
</evidence>
<dbReference type="AlphaFoldDB" id="A0A814JXX6"/>
<evidence type="ECO:0000256" key="5">
    <source>
        <dbReference type="ARBA" id="ARBA00023136"/>
    </source>
</evidence>
<feature type="transmembrane region" description="Helical" evidence="6">
    <location>
        <begin position="40"/>
        <end position="60"/>
    </location>
</feature>
<feature type="transmembrane region" description="Helical" evidence="6">
    <location>
        <begin position="231"/>
        <end position="256"/>
    </location>
</feature>
<accession>A0A814JXX6</accession>
<evidence type="ECO:0000256" key="3">
    <source>
        <dbReference type="ARBA" id="ARBA00022692"/>
    </source>
</evidence>
<feature type="transmembrane region" description="Helical" evidence="6">
    <location>
        <begin position="80"/>
        <end position="102"/>
    </location>
</feature>
<evidence type="ECO:0000313" key="7">
    <source>
        <dbReference type="EMBL" id="CAF1044720.1"/>
    </source>
</evidence>
<dbReference type="OrthoDB" id="10027388at2759"/>
<comment type="similarity">
    <text evidence="2">Belongs to the UPF0359 family.</text>
</comment>
<comment type="caution">
    <text evidence="7">The sequence shown here is derived from an EMBL/GenBank/DDBJ whole genome shotgun (WGS) entry which is preliminary data.</text>
</comment>
<reference evidence="7" key="1">
    <citation type="submission" date="2021-02" db="EMBL/GenBank/DDBJ databases">
        <authorList>
            <person name="Nowell W R."/>
        </authorList>
    </citation>
    <scope>NUCLEOTIDE SEQUENCE</scope>
    <source>
        <strain evidence="7">Ploen Becks lab</strain>
    </source>
</reference>
<keyword evidence="3 6" id="KW-0812">Transmembrane</keyword>
<evidence type="ECO:0000256" key="6">
    <source>
        <dbReference type="SAM" id="Phobius"/>
    </source>
</evidence>